<dbReference type="EMBL" id="GEFH01001737">
    <property type="protein sequence ID" value="JAP66844.1"/>
    <property type="molecule type" value="mRNA"/>
</dbReference>
<organism evidence="3">
    <name type="scientific">Hyalomma excavatum</name>
    <dbReference type="NCBI Taxonomy" id="257692"/>
    <lineage>
        <taxon>Eukaryota</taxon>
        <taxon>Metazoa</taxon>
        <taxon>Ecdysozoa</taxon>
        <taxon>Arthropoda</taxon>
        <taxon>Chelicerata</taxon>
        <taxon>Arachnida</taxon>
        <taxon>Acari</taxon>
        <taxon>Parasitiformes</taxon>
        <taxon>Ixodida</taxon>
        <taxon>Ixodoidea</taxon>
        <taxon>Ixodidae</taxon>
        <taxon>Hyalomminae</taxon>
        <taxon>Hyalomma</taxon>
    </lineage>
</organism>
<evidence type="ECO:0000256" key="2">
    <source>
        <dbReference type="SAM" id="SignalP"/>
    </source>
</evidence>
<feature type="transmembrane region" description="Helical" evidence="1">
    <location>
        <begin position="214"/>
        <end position="235"/>
    </location>
</feature>
<name>A0A131XH37_9ACAR</name>
<keyword evidence="2" id="KW-0732">Signal</keyword>
<protein>
    <submittedName>
        <fullName evidence="3">Uncharacterized protein</fullName>
    </submittedName>
</protein>
<dbReference type="AlphaFoldDB" id="A0A131XH37"/>
<evidence type="ECO:0000256" key="1">
    <source>
        <dbReference type="SAM" id="Phobius"/>
    </source>
</evidence>
<proteinExistence type="evidence at transcript level"/>
<evidence type="ECO:0000313" key="3">
    <source>
        <dbReference type="EMBL" id="JAP66844.1"/>
    </source>
</evidence>
<accession>A0A131XH37</accession>
<keyword evidence="1" id="KW-0472">Membrane</keyword>
<keyword evidence="1" id="KW-0812">Transmembrane</keyword>
<feature type="chain" id="PRO_5007283805" evidence="2">
    <location>
        <begin position="22"/>
        <end position="249"/>
    </location>
</feature>
<feature type="signal peptide" evidence="2">
    <location>
        <begin position="1"/>
        <end position="21"/>
    </location>
</feature>
<sequence length="249" mass="28863">MEIHLKGALLIVPLLALLCKGNKVNLTDEARIYVEKQNTTGMVDSWGLSGQYEYWFQEIQERHGHAIYPWAGEVTCTVFSSGVQRGNFKYNCEEWFSLYIQEGMESPFRIYAEVHFPLIGEHPLKVKSIKTVNLNNQTQIHVDVRTIPGKALYKSCEFQSKVTFNGNFAYHLKGEKIEDDLYVPVAAGKLANPQKKLSSHWDSLQYTIKGMHSIYLLPFLWMTHFLYVCSFYRILETVPMARQFLLRVR</sequence>
<reference evidence="3" key="1">
    <citation type="journal article" date="2017" name="Ticks Tick Borne Dis.">
        <title>An insight into the sialome of Hyalomma excavatum.</title>
        <authorList>
            <person name="Ribeiro J.M."/>
            <person name="Slovak M."/>
            <person name="Francischetti I.M."/>
        </authorList>
    </citation>
    <scope>NUCLEOTIDE SEQUENCE</scope>
    <source>
        <strain evidence="3">Samish</strain>
        <tissue evidence="3">Salivary glands</tissue>
    </source>
</reference>
<keyword evidence="1" id="KW-1133">Transmembrane helix</keyword>